<accession>A0A846HDS3</accession>
<gene>
    <name evidence="5" type="ORF">PI95_024895</name>
</gene>
<dbReference type="InterPro" id="IPR050411">
    <property type="entry name" value="AlphaKG_dependent_hydroxylases"/>
</dbReference>
<keyword evidence="3" id="KW-0045">Antibiotic biosynthesis</keyword>
<dbReference type="AlphaFoldDB" id="A0A846HDS3"/>
<evidence type="ECO:0000256" key="1">
    <source>
        <dbReference type="ARBA" id="ARBA00001954"/>
    </source>
</evidence>
<evidence type="ECO:0000313" key="5">
    <source>
        <dbReference type="EMBL" id="NEU75707.1"/>
    </source>
</evidence>
<keyword evidence="2" id="KW-0560">Oxidoreductase</keyword>
<dbReference type="EMBL" id="JTCM02000079">
    <property type="protein sequence ID" value="NEU75707.1"/>
    <property type="molecule type" value="Genomic_DNA"/>
</dbReference>
<dbReference type="SUPFAM" id="SSF51197">
    <property type="entry name" value="Clavaminate synthase-like"/>
    <property type="match status" value="1"/>
</dbReference>
<reference evidence="5 6" key="1">
    <citation type="journal article" date="2015" name="Genome Announc.">
        <title>Draft Genome Sequence of Cyanobacterium Hassallia byssoidea Strain VB512170, Isolated from Monuments in India.</title>
        <authorList>
            <person name="Singh D."/>
            <person name="Chandrababunaidu M.M."/>
            <person name="Panda A."/>
            <person name="Sen D."/>
            <person name="Bhattacharyya S."/>
            <person name="Adhikary S.P."/>
            <person name="Tripathy S."/>
        </authorList>
    </citation>
    <scope>NUCLEOTIDE SEQUENCE [LARGE SCALE GENOMIC DNA]</scope>
    <source>
        <strain evidence="5 6">VB512170</strain>
    </source>
</reference>
<keyword evidence="6" id="KW-1185">Reference proteome</keyword>
<dbReference type="PANTHER" id="PTHR10696:SF56">
    <property type="entry name" value="TAUD_TFDA-LIKE DOMAIN-CONTAINING PROTEIN"/>
    <property type="match status" value="1"/>
</dbReference>
<evidence type="ECO:0000256" key="3">
    <source>
        <dbReference type="ARBA" id="ARBA00023194"/>
    </source>
</evidence>
<dbReference type="PANTHER" id="PTHR10696">
    <property type="entry name" value="GAMMA-BUTYROBETAINE HYDROXYLASE-RELATED"/>
    <property type="match status" value="1"/>
</dbReference>
<sequence length="290" mass="33223">MNSKIEALGTSTGKILYSSDCQNIFDLSIAETMELFKSSGVILFRGFGVTPKQMKDFSERFSDRHIIDFTKVSIDSDKFVNFVDGGTDSLIPHSENSCFPFRPDVIWFCCTVPAEQEGETLFWDGVRVWEELSQESKELFLSKQLKFSYNKIPVERLKKILGSNANTIDDMKRILDSLDGVSYQFNDDKTVSVEYTCSAVVKNKYSHQNAFANHFWVYQKKTEEAIFDDGSRASDEVADEIETIFDKLTEKIPWQAGDLVMMDNSRFLHGRGAFNDNRRQVFTTLSNLKF</sequence>
<organism evidence="5 6">
    <name type="scientific">Hassallia byssoidea VB512170</name>
    <dbReference type="NCBI Taxonomy" id="1304833"/>
    <lineage>
        <taxon>Bacteria</taxon>
        <taxon>Bacillati</taxon>
        <taxon>Cyanobacteriota</taxon>
        <taxon>Cyanophyceae</taxon>
        <taxon>Nostocales</taxon>
        <taxon>Tolypothrichaceae</taxon>
        <taxon>Hassallia</taxon>
    </lineage>
</organism>
<evidence type="ECO:0000313" key="6">
    <source>
        <dbReference type="Proteomes" id="UP000031549"/>
    </source>
</evidence>
<dbReference type="Pfam" id="PF02668">
    <property type="entry name" value="TauD"/>
    <property type="match status" value="1"/>
</dbReference>
<comment type="caution">
    <text evidence="5">The sequence shown here is derived from an EMBL/GenBank/DDBJ whole genome shotgun (WGS) entry which is preliminary data.</text>
</comment>
<protein>
    <submittedName>
        <fullName evidence="5">TauD/TfdA family dioxygenase</fullName>
    </submittedName>
</protein>
<dbReference type="InterPro" id="IPR003819">
    <property type="entry name" value="TauD/TfdA-like"/>
</dbReference>
<feature type="domain" description="TauD/TfdA-like" evidence="4">
    <location>
        <begin position="26"/>
        <end position="281"/>
    </location>
</feature>
<dbReference type="Proteomes" id="UP000031549">
    <property type="component" value="Unassembled WGS sequence"/>
</dbReference>
<comment type="cofactor">
    <cofactor evidence="1">
        <name>Fe(2+)</name>
        <dbReference type="ChEBI" id="CHEBI:29033"/>
    </cofactor>
</comment>
<dbReference type="RefSeq" id="WP_039737036.1">
    <property type="nucleotide sequence ID" value="NZ_JTCM02000079.1"/>
</dbReference>
<keyword evidence="5" id="KW-0223">Dioxygenase</keyword>
<dbReference type="GO" id="GO:0051213">
    <property type="term" value="F:dioxygenase activity"/>
    <property type="evidence" value="ECO:0007669"/>
    <property type="project" value="UniProtKB-KW"/>
</dbReference>
<dbReference type="Gene3D" id="3.60.130.10">
    <property type="entry name" value="Clavaminate synthase-like"/>
    <property type="match status" value="1"/>
</dbReference>
<evidence type="ECO:0000256" key="2">
    <source>
        <dbReference type="ARBA" id="ARBA00023002"/>
    </source>
</evidence>
<name>A0A846HDS3_9CYAN</name>
<dbReference type="GO" id="GO:0017000">
    <property type="term" value="P:antibiotic biosynthetic process"/>
    <property type="evidence" value="ECO:0007669"/>
    <property type="project" value="UniProtKB-KW"/>
</dbReference>
<proteinExistence type="predicted"/>
<dbReference type="InterPro" id="IPR042098">
    <property type="entry name" value="TauD-like_sf"/>
</dbReference>
<evidence type="ECO:0000259" key="4">
    <source>
        <dbReference type="Pfam" id="PF02668"/>
    </source>
</evidence>